<dbReference type="PANTHER" id="PTHR33393:SF12">
    <property type="entry name" value="CAPSULE BIOSYNTHESIS PROTEIN CAPA"/>
    <property type="match status" value="1"/>
</dbReference>
<evidence type="ECO:0000259" key="3">
    <source>
        <dbReference type="SMART" id="SM00854"/>
    </source>
</evidence>
<dbReference type="PANTHER" id="PTHR33393">
    <property type="entry name" value="POLYGLUTAMINE SYNTHESIS ACCESSORY PROTEIN RV0574C-RELATED"/>
    <property type="match status" value="1"/>
</dbReference>
<dbReference type="Proteomes" id="UP000015620">
    <property type="component" value="Chromosome"/>
</dbReference>
<keyword evidence="2" id="KW-0732">Signal</keyword>
<dbReference type="InterPro" id="IPR019079">
    <property type="entry name" value="Capsule_synth_CapA"/>
</dbReference>
<evidence type="ECO:0000313" key="4">
    <source>
        <dbReference type="EMBL" id="AGT42739.1"/>
    </source>
</evidence>
<comment type="similarity">
    <text evidence="1">Belongs to the CapA family.</text>
</comment>
<gene>
    <name evidence="4" type="ORF">TPE_0243</name>
</gene>
<reference evidence="4 5" key="1">
    <citation type="journal article" date="2013" name="PLoS ONE">
        <title>Genome-Wide Relatedness of Treponema pedis, from Gingiva and Necrotic Skin Lesions of Pigs, with the Human Oral Pathogen Treponema denticola.</title>
        <authorList>
            <person name="Svartstrom O."/>
            <person name="Mushtaq M."/>
            <person name="Pringle M."/>
            <person name="Segerman B."/>
        </authorList>
    </citation>
    <scope>NUCLEOTIDE SEQUENCE [LARGE SCALE GENOMIC DNA]</scope>
    <source>
        <strain evidence="4">T A4</strain>
    </source>
</reference>
<feature type="domain" description="Capsule synthesis protein CapA" evidence="3">
    <location>
        <begin position="38"/>
        <end position="313"/>
    </location>
</feature>
<feature type="signal peptide" evidence="2">
    <location>
        <begin position="1"/>
        <end position="23"/>
    </location>
</feature>
<sequence>MKKIALIHFGLVLSFCIFCFACASERAELKKNDVSSITFTFSGDIMAHDINFNMKDYSLIYKDVKEILDNDDLSFGNMEMPVCDDLPLSSFPSFNVHADYLKAAIEGGFDVFAFANNHTNDKGIKGIDGTVKSFANLKSEYGTKNRKIFCSGLKEKSGEEFKANLIEKKDWKILFLSVTEILNSHDTSKNRLYYSAPTVEGRKKLLETIKKMRAETPCDVFILALHLFEAEYGLKVSNEKKEWFRKLAEAGIDIVWAHHPHVVQEWEITEIEREEKNGFLEGRNNGAGSIDKTNVKKRRCVFMYSMGNFISGQRWGKYIKYENPGQYFQYTGDSVLMQVRFTKIGGILSDEIILTPILITAYSGNDAPVVKRFTKEWIETLPEKEKKYFLKRFELMEKYLPINPVKTPPSL</sequence>
<dbReference type="HOGENOM" id="CLU_038823_0_2_12"/>
<name>S6A7V4_9SPIR</name>
<dbReference type="EMBL" id="CP004120">
    <property type="protein sequence ID" value="AGT42739.1"/>
    <property type="molecule type" value="Genomic_DNA"/>
</dbReference>
<evidence type="ECO:0000256" key="2">
    <source>
        <dbReference type="SAM" id="SignalP"/>
    </source>
</evidence>
<keyword evidence="5" id="KW-1185">Reference proteome</keyword>
<dbReference type="Gene3D" id="3.60.21.10">
    <property type="match status" value="1"/>
</dbReference>
<dbReference type="Pfam" id="PF09587">
    <property type="entry name" value="PGA_cap"/>
    <property type="match status" value="1"/>
</dbReference>
<proteinExistence type="inferred from homology"/>
<feature type="chain" id="PRO_5004545343" evidence="2">
    <location>
        <begin position="24"/>
        <end position="411"/>
    </location>
</feature>
<evidence type="ECO:0000256" key="1">
    <source>
        <dbReference type="ARBA" id="ARBA00005662"/>
    </source>
</evidence>
<dbReference type="SMART" id="SM00854">
    <property type="entry name" value="PGA_cap"/>
    <property type="match status" value="1"/>
</dbReference>
<dbReference type="PATRIC" id="fig|1291379.3.peg.240"/>
<evidence type="ECO:0000313" key="5">
    <source>
        <dbReference type="Proteomes" id="UP000015620"/>
    </source>
</evidence>
<accession>S6A7V4</accession>
<dbReference type="STRING" id="1291379.TPE_0243"/>
<dbReference type="InterPro" id="IPR052169">
    <property type="entry name" value="CW_Biosynth-Accessory"/>
</dbReference>
<protein>
    <submittedName>
        <fullName evidence="4">Putative poly-gamma-glutamate biosynthesisprotein</fullName>
    </submittedName>
</protein>
<dbReference type="InterPro" id="IPR029052">
    <property type="entry name" value="Metallo-depent_PP-like"/>
</dbReference>
<dbReference type="SUPFAM" id="SSF56300">
    <property type="entry name" value="Metallo-dependent phosphatases"/>
    <property type="match status" value="1"/>
</dbReference>
<dbReference type="KEGG" id="tped:TPE_0243"/>
<organism evidence="4 5">
    <name type="scientific">Treponema pedis str. T A4</name>
    <dbReference type="NCBI Taxonomy" id="1291379"/>
    <lineage>
        <taxon>Bacteria</taxon>
        <taxon>Pseudomonadati</taxon>
        <taxon>Spirochaetota</taxon>
        <taxon>Spirochaetia</taxon>
        <taxon>Spirochaetales</taxon>
        <taxon>Treponemataceae</taxon>
        <taxon>Treponema</taxon>
    </lineage>
</organism>
<dbReference type="AlphaFoldDB" id="S6A7V4"/>